<evidence type="ECO:0000256" key="6">
    <source>
        <dbReference type="ARBA" id="ARBA00023015"/>
    </source>
</evidence>
<evidence type="ECO:0000256" key="2">
    <source>
        <dbReference type="ARBA" id="ARBA00008859"/>
    </source>
</evidence>
<dbReference type="GO" id="GO:0003677">
    <property type="term" value="F:DNA binding"/>
    <property type="evidence" value="ECO:0007669"/>
    <property type="project" value="UniProtKB-KW"/>
</dbReference>
<reference evidence="9" key="1">
    <citation type="journal article" date="2016" name="Nat. Microbiol.">
        <title>Global phylogeography and evolutionary history of Shigella dysenteriae type 1.</title>
        <authorList>
            <person name="Njamkepo E."/>
            <person name="Fawal N."/>
            <person name="Tran-Dien A."/>
            <person name="Hawkey J."/>
            <person name="Strockbine N."/>
            <person name="Jenkins C."/>
            <person name="Talukder K.A."/>
            <person name="Bercion R."/>
            <person name="Kuleshov K."/>
            <person name="Kolinska R."/>
            <person name="Russell J.E."/>
            <person name="Kaftyreva L."/>
            <person name="Accou-Demartin M."/>
            <person name="Karas A."/>
            <person name="Vandenberg O."/>
            <person name="Mather A.E."/>
            <person name="Mason C.J."/>
            <person name="Page A.J."/>
            <person name="Ramamurthy T."/>
            <person name="Bizet C."/>
            <person name="Gamian A."/>
            <person name="Carle I."/>
            <person name="Sow A.G."/>
            <person name="Bouchier C."/>
            <person name="Wester A.L."/>
            <person name="Lejay-Collin M."/>
            <person name="Fonkoua M.C."/>
            <person name="Hello S.L."/>
            <person name="Blaser M.J."/>
            <person name="Jernberg C."/>
            <person name="Ruckly C."/>
            <person name="Merens A."/>
            <person name="Page A.L."/>
            <person name="Aslett M."/>
            <person name="Roggentin P."/>
            <person name="Fruth A."/>
            <person name="Denamur E."/>
            <person name="Venkatesan M."/>
            <person name="Bercovier H."/>
            <person name="Bodhidatta L."/>
            <person name="Chiou C.S."/>
            <person name="Clermont D."/>
            <person name="Colonna B."/>
            <person name="Egorova S."/>
            <person name="Pazhani G.P."/>
            <person name="Ezernitchi A.V."/>
            <person name="Guigon G."/>
            <person name="Harris S.R."/>
            <person name="Izumiya H."/>
            <person name="Korzeniowska-Kowal A."/>
            <person name="Lutynska A."/>
            <person name="Gouali M."/>
            <person name="Grimont F."/>
            <person name="Langendorf C."/>
            <person name="Marejkova M."/>
            <person name="Peterson L.A."/>
            <person name="Perez-Perez G."/>
            <person name="Ngandjio A."/>
            <person name="Podkolzin A."/>
            <person name="Souche E."/>
            <person name="Makarova M."/>
            <person name="Shipulin G.A."/>
            <person name="Ye C."/>
            <person name="Zemlickova H."/>
            <person name="Herpay M."/>
            <person name="Grimont P.A."/>
            <person name="Parkhill J."/>
            <person name="Sansonetti P."/>
            <person name="Holt K.E."/>
            <person name="Brisse S."/>
            <person name="Thomson N.R."/>
            <person name="Weill F.X."/>
        </authorList>
    </citation>
    <scope>NUCLEOTIDE SEQUENCE</scope>
    <source>
        <strain evidence="9">CAR10</strain>
        <plasmid evidence="9">pCAR10</plasmid>
    </source>
</reference>
<dbReference type="InterPro" id="IPR010992">
    <property type="entry name" value="IHF-like_DNA-bd_dom_sf"/>
</dbReference>
<dbReference type="Pfam" id="PF05261">
    <property type="entry name" value="Tra_M"/>
    <property type="match status" value="1"/>
</dbReference>
<dbReference type="GO" id="GO:0005737">
    <property type="term" value="C:cytoplasm"/>
    <property type="evidence" value="ECO:0007669"/>
    <property type="project" value="UniProtKB-SubCell"/>
</dbReference>
<evidence type="ECO:0000256" key="7">
    <source>
        <dbReference type="ARBA" id="ARBA00023125"/>
    </source>
</evidence>
<comment type="similarity">
    <text evidence="2">Belongs to the relaxosome TraM family.</text>
</comment>
<proteinExistence type="inferred from homology"/>
<dbReference type="SUPFAM" id="SSF47729">
    <property type="entry name" value="IHF-like DNA-binding proteins"/>
    <property type="match status" value="1"/>
</dbReference>
<keyword evidence="5" id="KW-0184">Conjugation</keyword>
<keyword evidence="4" id="KW-0963">Cytoplasm</keyword>
<dbReference type="InterPro" id="IPR007925">
    <property type="entry name" value="TRelaxosome_TraM"/>
</dbReference>
<protein>
    <recommendedName>
        <fullName evidence="3">Relaxosome protein TraM</fullName>
    </recommendedName>
</protein>
<evidence type="ECO:0000313" key="9">
    <source>
        <dbReference type="EMBL" id="AMQ11550.1"/>
    </source>
</evidence>
<organism evidence="9">
    <name type="scientific">Shigella dysenteriae 1</name>
    <dbReference type="NCBI Taxonomy" id="984897"/>
    <lineage>
        <taxon>Bacteria</taxon>
        <taxon>Pseudomonadati</taxon>
        <taxon>Pseudomonadota</taxon>
        <taxon>Gammaproteobacteria</taxon>
        <taxon>Enterobacterales</taxon>
        <taxon>Enterobacteriaceae</taxon>
        <taxon>Shigella</taxon>
    </lineage>
</organism>
<dbReference type="CDD" id="cd14804">
    <property type="entry name" value="Tra_M"/>
    <property type="match status" value="1"/>
</dbReference>
<accession>A0A142CLV5</accession>
<keyword evidence="8" id="KW-0804">Transcription</keyword>
<dbReference type="Gene3D" id="1.10.287.2320">
    <property type="match status" value="1"/>
</dbReference>
<dbReference type="InterPro" id="IPR042073">
    <property type="entry name" value="TraM_DNA-bd"/>
</dbReference>
<dbReference type="AlphaFoldDB" id="A0A142CLV5"/>
<dbReference type="EMBL" id="KT754161">
    <property type="protein sequence ID" value="AMQ11550.1"/>
    <property type="molecule type" value="Genomic_DNA"/>
</dbReference>
<dbReference type="NCBIfam" id="NF010267">
    <property type="entry name" value="PRK13713.1"/>
    <property type="match status" value="1"/>
</dbReference>
<name>A0A142CLV5_SHIDY</name>
<evidence type="ECO:0000256" key="5">
    <source>
        <dbReference type="ARBA" id="ARBA00022971"/>
    </source>
</evidence>
<geneLocation type="plasmid" evidence="9">
    <name>pCAR10</name>
</geneLocation>
<keyword evidence="6" id="KW-0805">Transcription regulation</keyword>
<comment type="subcellular location">
    <subcellularLocation>
        <location evidence="1">Cytoplasm</location>
    </subcellularLocation>
</comment>
<evidence type="ECO:0000256" key="3">
    <source>
        <dbReference type="ARBA" id="ARBA00020534"/>
    </source>
</evidence>
<evidence type="ECO:0000256" key="1">
    <source>
        <dbReference type="ARBA" id="ARBA00004496"/>
    </source>
</evidence>
<dbReference type="SUPFAM" id="SSF140581">
    <property type="entry name" value="TraM-like"/>
    <property type="match status" value="1"/>
</dbReference>
<sequence length="166" mass="19449">MPRIQTFVSNQVREEIENLVTERRQEGATENDATVSSVTSMLIELGLRVYRIQREKKESGFNQMEYNKLMLDNISRVRFMCSEIMNMSMLNQESVASGYFTIEKIKPAMEKFVNEQVGIFFMTMRRQTDSSYLYIMAPCEFCCTRCFHVFFLNAVQLQFCFSLPSV</sequence>
<dbReference type="Gene3D" id="1.10.10.450">
    <property type="entry name" value="TraM protein, DNA-binding"/>
    <property type="match status" value="1"/>
</dbReference>
<evidence type="ECO:0000256" key="4">
    <source>
        <dbReference type="ARBA" id="ARBA00022490"/>
    </source>
</evidence>
<keyword evidence="7" id="KW-0238">DNA-binding</keyword>
<evidence type="ECO:0000256" key="8">
    <source>
        <dbReference type="ARBA" id="ARBA00023163"/>
    </source>
</evidence>
<keyword evidence="9" id="KW-0614">Plasmid</keyword>